<dbReference type="GeneID" id="84631134"/>
<keyword evidence="1" id="KW-0812">Transmembrane</keyword>
<dbReference type="Proteomes" id="UP000237673">
    <property type="component" value="Chromosome"/>
</dbReference>
<organism evidence="2 3">
    <name type="scientific">Mixta calida</name>
    <dbReference type="NCBI Taxonomy" id="665913"/>
    <lineage>
        <taxon>Bacteria</taxon>
        <taxon>Pseudomonadati</taxon>
        <taxon>Pseudomonadota</taxon>
        <taxon>Gammaproteobacteria</taxon>
        <taxon>Enterobacterales</taxon>
        <taxon>Erwiniaceae</taxon>
        <taxon>Mixta</taxon>
    </lineage>
</organism>
<feature type="transmembrane region" description="Helical" evidence="1">
    <location>
        <begin position="44"/>
        <end position="66"/>
    </location>
</feature>
<reference evidence="2 3" key="1">
    <citation type="submission" date="2018-01" db="EMBL/GenBank/DDBJ databases">
        <title>Complete and assembled Genome of Pantoea calida DSM22759T.</title>
        <authorList>
            <person name="Stevens M.J.A."/>
            <person name="Zurfluh K."/>
            <person name="Stephan R."/>
        </authorList>
    </citation>
    <scope>NUCLEOTIDE SEQUENCE [LARGE SCALE GENOMIC DNA]</scope>
    <source>
        <strain evidence="2 3">DSM 22759</strain>
    </source>
</reference>
<accession>A0ABN5HDQ5</accession>
<feature type="transmembrane region" description="Helical" evidence="1">
    <location>
        <begin position="201"/>
        <end position="219"/>
    </location>
</feature>
<dbReference type="EMBL" id="CP026378">
    <property type="protein sequence ID" value="AUY24857.1"/>
    <property type="molecule type" value="Genomic_DNA"/>
</dbReference>
<sequence length="333" mass="39170">MSPDYFKFIRYHDKRLILILYLVLFMLLGFYWKNNGYSLTRQDTWLISGIVAIVFFNLICELKAWWMYKYVLKSIDFEFFTGKRCSTIEKIASTPLAGGFIAYFITWLTIQAAFFVSEKLESVFGLLLLLPLFLYLIYRRLRICYIKQVIMQEEHNTRYKTLYQALSHYILLSLALNVLTISPLKNNADFSLNEGWLSARLIIAMFILCAIVLAIDLIFSCRSRRYVLLGKLFLKEIEITSPAAVPCASLYAKPVVLRILFLLIVQFAWILLLNVVLTLLEWNLPFEVYYLFCFFPAGGYYCLHLCWLWRTDYLAACDMYLRCNVISKRSGFW</sequence>
<keyword evidence="1" id="KW-1133">Transmembrane helix</keyword>
<name>A0ABN5HDQ5_9GAMM</name>
<evidence type="ECO:0008006" key="4">
    <source>
        <dbReference type="Google" id="ProtNLM"/>
    </source>
</evidence>
<evidence type="ECO:0000313" key="2">
    <source>
        <dbReference type="EMBL" id="AUY24857.1"/>
    </source>
</evidence>
<keyword evidence="3" id="KW-1185">Reference proteome</keyword>
<feature type="transmembrane region" description="Helical" evidence="1">
    <location>
        <begin position="122"/>
        <end position="141"/>
    </location>
</feature>
<evidence type="ECO:0000313" key="3">
    <source>
        <dbReference type="Proteomes" id="UP000237673"/>
    </source>
</evidence>
<proteinExistence type="predicted"/>
<keyword evidence="1" id="KW-0472">Membrane</keyword>
<feature type="transmembrane region" description="Helical" evidence="1">
    <location>
        <begin position="162"/>
        <end position="181"/>
    </location>
</feature>
<evidence type="ECO:0000256" key="1">
    <source>
        <dbReference type="SAM" id="Phobius"/>
    </source>
</evidence>
<feature type="transmembrane region" description="Helical" evidence="1">
    <location>
        <begin position="259"/>
        <end position="282"/>
    </location>
</feature>
<protein>
    <recommendedName>
        <fullName evidence="4">Inner membrane protein</fullName>
    </recommendedName>
</protein>
<gene>
    <name evidence="2" type="ORF">C2E16_08010</name>
</gene>
<dbReference type="RefSeq" id="WP_038626878.1">
    <property type="nucleotide sequence ID" value="NZ_CAXOMJ010000001.1"/>
</dbReference>
<feature type="transmembrane region" description="Helical" evidence="1">
    <location>
        <begin position="288"/>
        <end position="309"/>
    </location>
</feature>
<feature type="transmembrane region" description="Helical" evidence="1">
    <location>
        <begin position="16"/>
        <end position="32"/>
    </location>
</feature>